<comment type="subcellular location">
    <subcellularLocation>
        <location evidence="1 8">Membrane</location>
        <topology evidence="1 8">Multi-pass membrane protein</topology>
    </subcellularLocation>
</comment>
<feature type="chain" id="PRO_5043529871" description="MLO-like protein" evidence="11">
    <location>
        <begin position="18"/>
        <end position="494"/>
    </location>
</feature>
<keyword evidence="6 8" id="KW-0472">Membrane</keyword>
<evidence type="ECO:0000256" key="5">
    <source>
        <dbReference type="ARBA" id="ARBA00022989"/>
    </source>
</evidence>
<dbReference type="Proteomes" id="UP001159364">
    <property type="component" value="Linkage Group LG05"/>
</dbReference>
<keyword evidence="8" id="KW-0112">Calmodulin-binding</keyword>
<evidence type="ECO:0000256" key="8">
    <source>
        <dbReference type="RuleBase" id="RU280816"/>
    </source>
</evidence>
<accession>A0AAV8TE05</accession>
<feature type="transmembrane region" description="Helical" evidence="10">
    <location>
        <begin position="337"/>
        <end position="357"/>
    </location>
</feature>
<evidence type="ECO:0000256" key="4">
    <source>
        <dbReference type="ARBA" id="ARBA00022821"/>
    </source>
</evidence>
<keyword evidence="7 8" id="KW-0568">Pathogenesis-related protein</keyword>
<evidence type="ECO:0000256" key="1">
    <source>
        <dbReference type="ARBA" id="ARBA00004141"/>
    </source>
</evidence>
<evidence type="ECO:0000256" key="6">
    <source>
        <dbReference type="ARBA" id="ARBA00023136"/>
    </source>
</evidence>
<comment type="domain">
    <text evidence="8">The C-terminus contains a calmodulin-binding domain, which binds calmodulin in a calcium-dependent fashion.</text>
</comment>
<comment type="caution">
    <text evidence="12">The sequence shown here is derived from an EMBL/GenBank/DDBJ whole genome shotgun (WGS) entry which is preliminary data.</text>
</comment>
<proteinExistence type="inferred from homology"/>
<dbReference type="EMBL" id="JAIWQS010000005">
    <property type="protein sequence ID" value="KAJ8764529.1"/>
    <property type="molecule type" value="Genomic_DNA"/>
</dbReference>
<evidence type="ECO:0000256" key="2">
    <source>
        <dbReference type="ARBA" id="ARBA00006574"/>
    </source>
</evidence>
<feature type="region of interest" description="Disordered" evidence="9">
    <location>
        <begin position="473"/>
        <end position="494"/>
    </location>
</feature>
<dbReference type="PANTHER" id="PTHR31942">
    <property type="entry name" value="MLO-LIKE PROTEIN 1"/>
    <property type="match status" value="1"/>
</dbReference>
<evidence type="ECO:0000256" key="9">
    <source>
        <dbReference type="SAM" id="MobiDB-lite"/>
    </source>
</evidence>
<keyword evidence="11" id="KW-0732">Signal</keyword>
<reference evidence="12 13" key="1">
    <citation type="submission" date="2021-09" db="EMBL/GenBank/DDBJ databases">
        <title>Genomic insights and catalytic innovation underlie evolution of tropane alkaloids biosynthesis.</title>
        <authorList>
            <person name="Wang Y.-J."/>
            <person name="Tian T."/>
            <person name="Huang J.-P."/>
            <person name="Huang S.-X."/>
        </authorList>
    </citation>
    <scope>NUCLEOTIDE SEQUENCE [LARGE SCALE GENOMIC DNA]</scope>
    <source>
        <strain evidence="12">KIB-2018</strain>
        <tissue evidence="12">Leaf</tissue>
    </source>
</reference>
<dbReference type="AlphaFoldDB" id="A0AAV8TE05"/>
<feature type="transmembrane region" description="Helical" evidence="10">
    <location>
        <begin position="213"/>
        <end position="231"/>
    </location>
</feature>
<keyword evidence="5 8" id="KW-1133">Transmembrane helix</keyword>
<evidence type="ECO:0000256" key="11">
    <source>
        <dbReference type="SAM" id="SignalP"/>
    </source>
</evidence>
<dbReference type="PANTHER" id="PTHR31942:SF62">
    <property type="entry name" value="MLO-LIKE PROTEIN"/>
    <property type="match status" value="1"/>
</dbReference>
<organism evidence="12 13">
    <name type="scientific">Erythroxylum novogranatense</name>
    <dbReference type="NCBI Taxonomy" id="1862640"/>
    <lineage>
        <taxon>Eukaryota</taxon>
        <taxon>Viridiplantae</taxon>
        <taxon>Streptophyta</taxon>
        <taxon>Embryophyta</taxon>
        <taxon>Tracheophyta</taxon>
        <taxon>Spermatophyta</taxon>
        <taxon>Magnoliopsida</taxon>
        <taxon>eudicotyledons</taxon>
        <taxon>Gunneridae</taxon>
        <taxon>Pentapetalae</taxon>
        <taxon>rosids</taxon>
        <taxon>fabids</taxon>
        <taxon>Malpighiales</taxon>
        <taxon>Erythroxylaceae</taxon>
        <taxon>Erythroxylum</taxon>
    </lineage>
</organism>
<dbReference type="InterPro" id="IPR004326">
    <property type="entry name" value="Mlo"/>
</dbReference>
<protein>
    <recommendedName>
        <fullName evidence="8">MLO-like protein</fullName>
    </recommendedName>
</protein>
<gene>
    <name evidence="8" type="primary">MLO</name>
    <name evidence="12" type="ORF">K2173_006269</name>
</gene>
<name>A0AAV8TE05_9ROSI</name>
<feature type="signal peptide" evidence="11">
    <location>
        <begin position="1"/>
        <end position="17"/>
    </location>
</feature>
<dbReference type="Pfam" id="PF03094">
    <property type="entry name" value="Mlo"/>
    <property type="match status" value="1"/>
</dbReference>
<keyword evidence="3 8" id="KW-0812">Transmembrane</keyword>
<feature type="transmembrane region" description="Helical" evidence="10">
    <location>
        <begin position="237"/>
        <end position="254"/>
    </location>
</feature>
<evidence type="ECO:0000256" key="7">
    <source>
        <dbReference type="ARBA" id="ARBA00023265"/>
    </source>
</evidence>
<dbReference type="GO" id="GO:0006952">
    <property type="term" value="P:defense response"/>
    <property type="evidence" value="ECO:0007669"/>
    <property type="project" value="UniProtKB-KW"/>
</dbReference>
<comment type="function">
    <text evidence="8">May be involved in modulation of pathogen defense and leaf cell death.</text>
</comment>
<dbReference type="GO" id="GO:0016020">
    <property type="term" value="C:membrane"/>
    <property type="evidence" value="ECO:0007669"/>
    <property type="project" value="UniProtKB-SubCell"/>
</dbReference>
<evidence type="ECO:0000256" key="10">
    <source>
        <dbReference type="SAM" id="Phobius"/>
    </source>
</evidence>
<evidence type="ECO:0000256" key="3">
    <source>
        <dbReference type="ARBA" id="ARBA00022692"/>
    </source>
</evidence>
<feature type="transmembrane region" description="Helical" evidence="10">
    <location>
        <begin position="90"/>
        <end position="111"/>
    </location>
</feature>
<dbReference type="GO" id="GO:0005516">
    <property type="term" value="F:calmodulin binding"/>
    <property type="evidence" value="ECO:0007669"/>
    <property type="project" value="UniProtKB-KW"/>
</dbReference>
<sequence length="494" mass="57059">MLFGLLSLLMGHWIVFVAKICVKTSSLSRRLYPCAVEEQLGAVEHFLVSTLHYENSSTVRQQVNNRQQDYCPEGEESFASHESLEQLHRLMFVLAITHVCYSFTAIALAMIKIYSWRTWENQAKTMAIQSTKGTGDRRMTRLSTFIFHRTAHPWSQHKILVWLLCFSRQFWSSINQVDYMALRFGFITRHQLPLTYDFHIYMLRSMEEEFRDIVGISVPLWVYSICCIVLDFHGTNLYFWLSFLPAIVILLIGTKLHRVVVKLATEIQDSSPELGNHQLNLRDELFWFRKPRLLLRVMQFISFQNAFEMATFIWSLWEIRDSSCFMENRTYTGVRLTFGVVTQFWFSSITFPLYVIVTQMGGRFKKAIVSETVRRSLHGWQRRVRTKRSTPNTASPLLSTVTVTKSLHLTVDSRNVIDDSAAAGPSELGGASRRLVEDMYKRLQEESCGSAVHSGELSVRSTDEMLVQVPLGDVDSNDAHRRYNGGDEDNLNDI</sequence>
<evidence type="ECO:0000313" key="13">
    <source>
        <dbReference type="Proteomes" id="UP001159364"/>
    </source>
</evidence>
<keyword evidence="13" id="KW-1185">Reference proteome</keyword>
<keyword evidence="4 8" id="KW-0611">Plant defense</keyword>
<evidence type="ECO:0000313" key="12">
    <source>
        <dbReference type="EMBL" id="KAJ8764529.1"/>
    </source>
</evidence>
<comment type="similarity">
    <text evidence="2 8">Belongs to the MLO family.</text>
</comment>